<dbReference type="InterPro" id="IPR008271">
    <property type="entry name" value="Ser/Thr_kinase_AS"/>
</dbReference>
<proteinExistence type="predicted"/>
<reference evidence="12" key="1">
    <citation type="submission" date="2016-06" db="UniProtKB">
        <authorList>
            <consortium name="WormBaseParasite"/>
        </authorList>
    </citation>
    <scope>IDENTIFICATION</scope>
</reference>
<feature type="domain" description="Protein kinase" evidence="9">
    <location>
        <begin position="26"/>
        <end position="314"/>
    </location>
</feature>
<dbReference type="WBParaSite" id="SBAD_0000293801-mRNA-1">
    <property type="protein sequence ID" value="SBAD_0000293801-mRNA-1"/>
    <property type="gene ID" value="SBAD_0000293801"/>
</dbReference>
<dbReference type="InterPro" id="IPR011009">
    <property type="entry name" value="Kinase-like_dom_sf"/>
</dbReference>
<evidence type="ECO:0000256" key="3">
    <source>
        <dbReference type="ARBA" id="ARBA00022574"/>
    </source>
</evidence>
<organism evidence="12">
    <name type="scientific">Soboliphyme baturini</name>
    <dbReference type="NCBI Taxonomy" id="241478"/>
    <lineage>
        <taxon>Eukaryota</taxon>
        <taxon>Metazoa</taxon>
        <taxon>Ecdysozoa</taxon>
        <taxon>Nematoda</taxon>
        <taxon>Enoplea</taxon>
        <taxon>Dorylaimia</taxon>
        <taxon>Dioctophymatida</taxon>
        <taxon>Dioctophymatoidea</taxon>
        <taxon>Soboliphymatidae</taxon>
        <taxon>Soboliphyme</taxon>
    </lineage>
</organism>
<reference evidence="10 11" key="2">
    <citation type="submission" date="2018-11" db="EMBL/GenBank/DDBJ databases">
        <authorList>
            <consortium name="Pathogen Informatics"/>
        </authorList>
    </citation>
    <scope>NUCLEOTIDE SEQUENCE [LARGE SCALE GENOMIC DNA]</scope>
</reference>
<dbReference type="GO" id="GO:0004674">
    <property type="term" value="F:protein serine/threonine kinase activity"/>
    <property type="evidence" value="ECO:0007669"/>
    <property type="project" value="UniProtKB-KW"/>
</dbReference>
<accession>A0A183IGQ8</accession>
<evidence type="ECO:0000256" key="8">
    <source>
        <dbReference type="ARBA" id="ARBA00022840"/>
    </source>
</evidence>
<keyword evidence="11" id="KW-1185">Reference proteome</keyword>
<dbReference type="SMART" id="SM00220">
    <property type="entry name" value="S_TKc"/>
    <property type="match status" value="1"/>
</dbReference>
<dbReference type="PANTHER" id="PTHR17583:SF0">
    <property type="entry name" value="PHOSPHOINOSITIDE 3-KINASE REGULATORY SUBUNIT 4"/>
    <property type="match status" value="1"/>
</dbReference>
<dbReference type="GO" id="GO:0005524">
    <property type="term" value="F:ATP binding"/>
    <property type="evidence" value="ECO:0007669"/>
    <property type="project" value="UniProtKB-KW"/>
</dbReference>
<protein>
    <recommendedName>
        <fullName evidence="1">non-specific serine/threonine protein kinase</fullName>
        <ecNumber evidence="1">2.7.11.1</ecNumber>
    </recommendedName>
</protein>
<evidence type="ECO:0000259" key="9">
    <source>
        <dbReference type="PROSITE" id="PS50011"/>
    </source>
</evidence>
<evidence type="ECO:0000313" key="11">
    <source>
        <dbReference type="Proteomes" id="UP000270296"/>
    </source>
</evidence>
<dbReference type="PROSITE" id="PS50011">
    <property type="entry name" value="PROTEIN_KINASE_DOM"/>
    <property type="match status" value="1"/>
</dbReference>
<dbReference type="GO" id="GO:0006623">
    <property type="term" value="P:protein targeting to vacuole"/>
    <property type="evidence" value="ECO:0007669"/>
    <property type="project" value="TreeGrafter"/>
</dbReference>
<dbReference type="GO" id="GO:0005770">
    <property type="term" value="C:late endosome"/>
    <property type="evidence" value="ECO:0007669"/>
    <property type="project" value="TreeGrafter"/>
</dbReference>
<evidence type="ECO:0000256" key="7">
    <source>
        <dbReference type="ARBA" id="ARBA00022777"/>
    </source>
</evidence>
<evidence type="ECO:0000256" key="4">
    <source>
        <dbReference type="ARBA" id="ARBA00022679"/>
    </source>
</evidence>
<keyword evidence="3" id="KW-0853">WD repeat</keyword>
<keyword evidence="7" id="KW-0418">Kinase</keyword>
<dbReference type="GO" id="GO:0034272">
    <property type="term" value="C:phosphatidylinositol 3-kinase complex, class III, type II"/>
    <property type="evidence" value="ECO:0007669"/>
    <property type="project" value="TreeGrafter"/>
</dbReference>
<dbReference type="GO" id="GO:0034271">
    <property type="term" value="C:phosphatidylinositol 3-kinase complex, class III, type I"/>
    <property type="evidence" value="ECO:0007669"/>
    <property type="project" value="TreeGrafter"/>
</dbReference>
<dbReference type="GO" id="GO:0071561">
    <property type="term" value="C:nucleus-vacuole junction"/>
    <property type="evidence" value="ECO:0007669"/>
    <property type="project" value="TreeGrafter"/>
</dbReference>
<evidence type="ECO:0000256" key="2">
    <source>
        <dbReference type="ARBA" id="ARBA00022527"/>
    </source>
</evidence>
<dbReference type="AlphaFoldDB" id="A0A183IGQ8"/>
<evidence type="ECO:0000256" key="1">
    <source>
        <dbReference type="ARBA" id="ARBA00012513"/>
    </source>
</evidence>
<keyword evidence="5" id="KW-0677">Repeat</keyword>
<dbReference type="EMBL" id="UZAM01007412">
    <property type="protein sequence ID" value="VDO98985.1"/>
    <property type="molecule type" value="Genomic_DNA"/>
</dbReference>
<evidence type="ECO:0000256" key="5">
    <source>
        <dbReference type="ARBA" id="ARBA00022737"/>
    </source>
</evidence>
<dbReference type="GO" id="GO:0016236">
    <property type="term" value="P:macroautophagy"/>
    <property type="evidence" value="ECO:0007669"/>
    <property type="project" value="InterPro"/>
</dbReference>
<evidence type="ECO:0000313" key="12">
    <source>
        <dbReference type="WBParaSite" id="SBAD_0000293801-mRNA-1"/>
    </source>
</evidence>
<dbReference type="InterPro" id="IPR045162">
    <property type="entry name" value="Vps15-like"/>
</dbReference>
<keyword evidence="2" id="KW-0723">Serine/threonine-protein kinase</keyword>
<dbReference type="InterPro" id="IPR000719">
    <property type="entry name" value="Prot_kinase_dom"/>
</dbReference>
<dbReference type="GO" id="GO:0045324">
    <property type="term" value="P:late endosome to vacuole transport"/>
    <property type="evidence" value="ECO:0007669"/>
    <property type="project" value="InterPro"/>
</dbReference>
<keyword evidence="8" id="KW-0067">ATP-binding</keyword>
<dbReference type="Gene3D" id="1.10.510.10">
    <property type="entry name" value="Transferase(Phosphotransferase) domain 1"/>
    <property type="match status" value="1"/>
</dbReference>
<dbReference type="EC" id="2.7.11.1" evidence="1"/>
<evidence type="ECO:0000256" key="6">
    <source>
        <dbReference type="ARBA" id="ARBA00022741"/>
    </source>
</evidence>
<dbReference type="PANTHER" id="PTHR17583">
    <property type="entry name" value="PHOSPHOINOSITIDE 3-KINASE REGULATORY SUBUNIT 4"/>
    <property type="match status" value="1"/>
</dbReference>
<keyword evidence="4" id="KW-0808">Transferase</keyword>
<dbReference type="PROSITE" id="PS00108">
    <property type="entry name" value="PROTEIN_KINASE_ST"/>
    <property type="match status" value="1"/>
</dbReference>
<gene>
    <name evidence="10" type="ORF">SBAD_LOCUS2803</name>
</gene>
<dbReference type="FunFam" id="1.10.510.10:FF:000497">
    <property type="entry name" value="Phosphoinositide 3-kinase regulatory subunit"/>
    <property type="match status" value="1"/>
</dbReference>
<dbReference type="SUPFAM" id="SSF56112">
    <property type="entry name" value="Protein kinase-like (PK-like)"/>
    <property type="match status" value="1"/>
</dbReference>
<dbReference type="Proteomes" id="UP000270296">
    <property type="component" value="Unassembled WGS sequence"/>
</dbReference>
<evidence type="ECO:0000313" key="10">
    <source>
        <dbReference type="EMBL" id="VDO98985.1"/>
    </source>
</evidence>
<dbReference type="CDD" id="cd13980">
    <property type="entry name" value="STKc_Vps15"/>
    <property type="match status" value="1"/>
</dbReference>
<sequence length="335" mass="38378">MGAQLSAAVPAISLSLERCISGTEDLEFLASLGSTRFMKVAKGMHSEGYCVIKVFIINDPSLPLKPYQSRINDIYAILREAPNCLPFSRTFITPKAAILVRQYLKDNLYDRLSTRPFLTETEKLWIAFQLLKALEQCHRADICHGDIKCENVLITSSTWTLLTDFANFKPSHLPYNNPTNFTYFFDTSRRRICYIAPERFVDTSDAATSGNLFPDDLIQNAKFPLLHSGDIFSTGCVLLELFSDGTPPFDFSQLLAYRERRYYPDKVINTIKCAALRELVQSMIQLEVSQRLTAEQYLDKYRLSVFPEIFYSFLWPYLKSFVEIPILSDDDKAKK</sequence>
<dbReference type="OrthoDB" id="242910at2759"/>
<keyword evidence="6" id="KW-0547">Nucleotide-binding</keyword>
<dbReference type="Pfam" id="PF00069">
    <property type="entry name" value="Pkinase"/>
    <property type="match status" value="1"/>
</dbReference>
<name>A0A183IGQ8_9BILA</name>